<dbReference type="EMBL" id="JAPFPW010000007">
    <property type="protein sequence ID" value="MCW7753932.1"/>
    <property type="molecule type" value="Genomic_DNA"/>
</dbReference>
<name>A0ABT3NAD9_9BACT</name>
<accession>A0ABT3NAD9</accession>
<keyword evidence="1" id="KW-0812">Transmembrane</keyword>
<sequence>MHATVMDTEYQPLKYLTLPFSQTGSGLAWNVKDFLFPFTLSLESPWQNQAKMQLQWGSLWSFGGIVLAMILYLIFSEEKGLSTAMGGVWLSHDNGAFRAASPAFYKGKLKKRFHEKNMVEEKPFPSGPAVTLAVVAQQNRTNLIHKREIGDRSEIPPFFPCFGL</sequence>
<keyword evidence="1" id="KW-0472">Membrane</keyword>
<gene>
    <name evidence="2" type="ORF">OOT00_08035</name>
</gene>
<protein>
    <submittedName>
        <fullName evidence="2">Uncharacterized protein</fullName>
    </submittedName>
</protein>
<feature type="transmembrane region" description="Helical" evidence="1">
    <location>
        <begin position="54"/>
        <end position="75"/>
    </location>
</feature>
<comment type="caution">
    <text evidence="2">The sequence shown here is derived from an EMBL/GenBank/DDBJ whole genome shotgun (WGS) entry which is preliminary data.</text>
</comment>
<keyword evidence="1" id="KW-1133">Transmembrane helix</keyword>
<keyword evidence="3" id="KW-1185">Reference proteome</keyword>
<reference evidence="2 3" key="1">
    <citation type="submission" date="2022-11" db="EMBL/GenBank/DDBJ databases">
        <title>Desulfobotulus tamanensis H1 sp. nov. - anaerobic, alkaliphilic, sulphate reducing bacterium isolated from terrestrial mud volcano.</title>
        <authorList>
            <person name="Frolova A."/>
            <person name="Merkel A.Y."/>
            <person name="Slobodkin A.I."/>
        </authorList>
    </citation>
    <scope>NUCLEOTIDE SEQUENCE [LARGE SCALE GENOMIC DNA]</scope>
    <source>
        <strain evidence="2 3">H1</strain>
    </source>
</reference>
<dbReference type="RefSeq" id="WP_265424799.1">
    <property type="nucleotide sequence ID" value="NZ_JAPFPW010000007.1"/>
</dbReference>
<evidence type="ECO:0000313" key="2">
    <source>
        <dbReference type="EMBL" id="MCW7753932.1"/>
    </source>
</evidence>
<evidence type="ECO:0000313" key="3">
    <source>
        <dbReference type="Proteomes" id="UP001209681"/>
    </source>
</evidence>
<proteinExistence type="predicted"/>
<organism evidence="2 3">
    <name type="scientific">Desulfobotulus pelophilus</name>
    <dbReference type="NCBI Taxonomy" id="2823377"/>
    <lineage>
        <taxon>Bacteria</taxon>
        <taxon>Pseudomonadati</taxon>
        <taxon>Thermodesulfobacteriota</taxon>
        <taxon>Desulfobacteria</taxon>
        <taxon>Desulfobacterales</taxon>
        <taxon>Desulfobacteraceae</taxon>
        <taxon>Desulfobotulus</taxon>
    </lineage>
</organism>
<evidence type="ECO:0000256" key="1">
    <source>
        <dbReference type="SAM" id="Phobius"/>
    </source>
</evidence>
<dbReference type="Proteomes" id="UP001209681">
    <property type="component" value="Unassembled WGS sequence"/>
</dbReference>